<dbReference type="AlphaFoldDB" id="A0A9P6XHK5"/>
<feature type="compositionally biased region" description="Polar residues" evidence="1">
    <location>
        <begin position="38"/>
        <end position="63"/>
    </location>
</feature>
<dbReference type="OrthoDB" id="2276251at2759"/>
<reference evidence="2" key="1">
    <citation type="journal article" date="2020" name="Microb. Genom.">
        <title>Genetic diversity of clinical and environmental Mucorales isolates obtained from an investigation of mucormycosis cases among solid organ transplant recipients.</title>
        <authorList>
            <person name="Nguyen M.H."/>
            <person name="Kaul D."/>
            <person name="Muto C."/>
            <person name="Cheng S.J."/>
            <person name="Richter R.A."/>
            <person name="Bruno V.M."/>
            <person name="Liu G."/>
            <person name="Beyhan S."/>
            <person name="Sundermann A.J."/>
            <person name="Mounaud S."/>
            <person name="Pasculle A.W."/>
            <person name="Nierman W.C."/>
            <person name="Driscoll E."/>
            <person name="Cumbie R."/>
            <person name="Clancy C.J."/>
            <person name="Dupont C.L."/>
        </authorList>
    </citation>
    <scope>NUCLEOTIDE SEQUENCE</scope>
    <source>
        <strain evidence="2">GL11</strain>
    </source>
</reference>
<accession>A0A9P6XHK5</accession>
<name>A0A9P6XHK5_RHIOR</name>
<evidence type="ECO:0000313" key="2">
    <source>
        <dbReference type="EMBL" id="KAG1313906.1"/>
    </source>
</evidence>
<evidence type="ECO:0000256" key="1">
    <source>
        <dbReference type="SAM" id="MobiDB-lite"/>
    </source>
</evidence>
<comment type="caution">
    <text evidence="2">The sequence shown here is derived from an EMBL/GenBank/DDBJ whole genome shotgun (WGS) entry which is preliminary data.</text>
</comment>
<dbReference type="Proteomes" id="UP000716291">
    <property type="component" value="Unassembled WGS sequence"/>
</dbReference>
<protein>
    <submittedName>
        <fullName evidence="2">Uncharacterized protein</fullName>
    </submittedName>
</protein>
<feature type="region of interest" description="Disordered" evidence="1">
    <location>
        <begin position="38"/>
        <end position="81"/>
    </location>
</feature>
<sequence length="320" mass="37222">MYQKPDATETSRVIERQSTIEIVRYEKPNAYDEETMVVTASRQGSRSSRMTTDSYSSRFFSQATSTPNTSPPSSPKPSFQTITPSILSQTVVTSSILSQSIPTTQMTFSQLDEAENPKTIRRKRSMIVDVLQYFISQKEIYDCDHQLIYRKSTSRSWTSHQMTLLDANKTKLAVVRRKAFNKDQMTIEIKEGETEYLVKSSQTSVLFEYETFFYGYFMRWKRQSLLSNDFTCEIKVVNSTTNNKKDDFIDSDSEGEEDADHDHHNHKTCRRWKLLLEYTDDVDCITIQRQVLNQMDKHELLKLNLIVTCCTLIDMIKKAF</sequence>
<dbReference type="EMBL" id="JAANQT010000153">
    <property type="protein sequence ID" value="KAG1313906.1"/>
    <property type="molecule type" value="Genomic_DNA"/>
</dbReference>
<evidence type="ECO:0000313" key="3">
    <source>
        <dbReference type="Proteomes" id="UP000716291"/>
    </source>
</evidence>
<keyword evidence="3" id="KW-1185">Reference proteome</keyword>
<proteinExistence type="predicted"/>
<organism evidence="2 3">
    <name type="scientific">Rhizopus oryzae</name>
    <name type="common">Mucormycosis agent</name>
    <name type="synonym">Rhizopus arrhizus var. delemar</name>
    <dbReference type="NCBI Taxonomy" id="64495"/>
    <lineage>
        <taxon>Eukaryota</taxon>
        <taxon>Fungi</taxon>
        <taxon>Fungi incertae sedis</taxon>
        <taxon>Mucoromycota</taxon>
        <taxon>Mucoromycotina</taxon>
        <taxon>Mucoromycetes</taxon>
        <taxon>Mucorales</taxon>
        <taxon>Mucorineae</taxon>
        <taxon>Rhizopodaceae</taxon>
        <taxon>Rhizopus</taxon>
    </lineage>
</organism>
<gene>
    <name evidence="2" type="ORF">G6F64_001877</name>
</gene>